<keyword evidence="2" id="KW-0500">Molybdenum</keyword>
<dbReference type="SUPFAM" id="SSF56524">
    <property type="entry name" value="Oxidoreductase molybdopterin-binding domain"/>
    <property type="match status" value="1"/>
</dbReference>
<dbReference type="InterPro" id="IPR005066">
    <property type="entry name" value="MoCF_OxRdtse_dimer"/>
</dbReference>
<dbReference type="PANTHER" id="PTHR19372:SF7">
    <property type="entry name" value="SULFITE OXIDASE, MITOCHONDRIAL"/>
    <property type="match status" value="1"/>
</dbReference>
<comment type="cofactor">
    <cofactor evidence="1">
        <name>Mo-molybdopterin</name>
        <dbReference type="ChEBI" id="CHEBI:71302"/>
    </cofactor>
</comment>
<keyword evidence="4" id="KW-0560">Oxidoreductase</keyword>
<dbReference type="Gene3D" id="2.60.40.650">
    <property type="match status" value="1"/>
</dbReference>
<keyword evidence="9" id="KW-1185">Reference proteome</keyword>
<evidence type="ECO:0000259" key="7">
    <source>
        <dbReference type="Pfam" id="PF03404"/>
    </source>
</evidence>
<dbReference type="InterPro" id="IPR008335">
    <property type="entry name" value="Mopterin_OxRdtase_euk"/>
</dbReference>
<proteinExistence type="predicted"/>
<sequence length="375" mass="40968">MGANGGSTDSGTPQFQPLKLTGEPLNREPPVKQLLSSFLTEDGAYDRNHGPIPQIDRSTHTIKVDGAVGKTLSLTIDDLATSFPQHEVVCALQCAGNRRHTMRTRLEEVDGIDWGDGAIMNCSWRGPRLRDVLMAAGPTLDSGHVAFACHQQETQDDSWYGGSIELGRALHEEADVLLALERNSKPLSPKHGAPIRVIVPGVAGARSVKWLDRITVQEQESTNHYHKHDYKILPEEAKNAKEAEKYWDTVPPLQDMPINSVIISPQPDETVIVDRDGTIEVSGYAVPGGADGPVVKVEVSTDVEGPWTDAGLQGEQSKWSWVIWKARIEVEKGTGKKLFSRAIDKGGNQQTASPVWNLRGVGYNGYGESNNITVE</sequence>
<protein>
    <submittedName>
        <fullName evidence="8">Sulfite oxidase-like protein</fullName>
    </submittedName>
</protein>
<accession>A0ABR2ULH0</accession>
<feature type="domain" description="Oxidoreductase molybdopterin-binding" evidence="6">
    <location>
        <begin position="49"/>
        <end position="225"/>
    </location>
</feature>
<dbReference type="PANTHER" id="PTHR19372">
    <property type="entry name" value="SULFITE REDUCTASE"/>
    <property type="match status" value="1"/>
</dbReference>
<dbReference type="EMBL" id="JARVKF010000416">
    <property type="protein sequence ID" value="KAK9415493.1"/>
    <property type="molecule type" value="Genomic_DNA"/>
</dbReference>
<keyword evidence="3" id="KW-0479">Metal-binding</keyword>
<feature type="domain" description="Moybdenum cofactor oxidoreductase dimerisation" evidence="7">
    <location>
        <begin position="253"/>
        <end position="366"/>
    </location>
</feature>
<dbReference type="Pfam" id="PF03404">
    <property type="entry name" value="Mo-co_dimer"/>
    <property type="match status" value="1"/>
</dbReference>
<dbReference type="Proteomes" id="UP001408356">
    <property type="component" value="Unassembled WGS sequence"/>
</dbReference>
<feature type="compositionally biased region" description="Polar residues" evidence="5">
    <location>
        <begin position="1"/>
        <end position="15"/>
    </location>
</feature>
<reference evidence="8 9" key="1">
    <citation type="journal article" date="2024" name="J. Plant Pathol.">
        <title>Sequence and assembly of the genome of Seiridium unicorne, isolate CBS 538.82, causal agent of cypress canker disease.</title>
        <authorList>
            <person name="Scali E."/>
            <person name="Rocca G.D."/>
            <person name="Danti R."/>
            <person name="Garbelotto M."/>
            <person name="Barberini S."/>
            <person name="Baroncelli R."/>
            <person name="Emiliani G."/>
        </authorList>
    </citation>
    <scope>NUCLEOTIDE SEQUENCE [LARGE SCALE GENOMIC DNA]</scope>
    <source>
        <strain evidence="8 9">BM-138-508</strain>
    </source>
</reference>
<feature type="region of interest" description="Disordered" evidence="5">
    <location>
        <begin position="1"/>
        <end position="29"/>
    </location>
</feature>
<evidence type="ECO:0000313" key="8">
    <source>
        <dbReference type="EMBL" id="KAK9415493.1"/>
    </source>
</evidence>
<organism evidence="8 9">
    <name type="scientific">Seiridium unicorne</name>
    <dbReference type="NCBI Taxonomy" id="138068"/>
    <lineage>
        <taxon>Eukaryota</taxon>
        <taxon>Fungi</taxon>
        <taxon>Dikarya</taxon>
        <taxon>Ascomycota</taxon>
        <taxon>Pezizomycotina</taxon>
        <taxon>Sordariomycetes</taxon>
        <taxon>Xylariomycetidae</taxon>
        <taxon>Amphisphaeriales</taxon>
        <taxon>Sporocadaceae</taxon>
        <taxon>Seiridium</taxon>
    </lineage>
</organism>
<evidence type="ECO:0000256" key="3">
    <source>
        <dbReference type="ARBA" id="ARBA00022723"/>
    </source>
</evidence>
<evidence type="ECO:0000256" key="1">
    <source>
        <dbReference type="ARBA" id="ARBA00001924"/>
    </source>
</evidence>
<dbReference type="Pfam" id="PF00174">
    <property type="entry name" value="Oxidored_molyb"/>
    <property type="match status" value="1"/>
</dbReference>
<evidence type="ECO:0000313" key="9">
    <source>
        <dbReference type="Proteomes" id="UP001408356"/>
    </source>
</evidence>
<name>A0ABR2ULH0_9PEZI</name>
<gene>
    <name evidence="8" type="ORF">SUNI508_10517</name>
</gene>
<evidence type="ECO:0000256" key="4">
    <source>
        <dbReference type="ARBA" id="ARBA00023002"/>
    </source>
</evidence>
<dbReference type="InterPro" id="IPR014756">
    <property type="entry name" value="Ig_E-set"/>
</dbReference>
<dbReference type="PRINTS" id="PR00407">
    <property type="entry name" value="EUMOPTERIN"/>
</dbReference>
<evidence type="ECO:0000256" key="5">
    <source>
        <dbReference type="SAM" id="MobiDB-lite"/>
    </source>
</evidence>
<comment type="caution">
    <text evidence="8">The sequence shown here is derived from an EMBL/GenBank/DDBJ whole genome shotgun (WGS) entry which is preliminary data.</text>
</comment>
<evidence type="ECO:0000259" key="6">
    <source>
        <dbReference type="Pfam" id="PF00174"/>
    </source>
</evidence>
<dbReference type="Gene3D" id="3.90.420.10">
    <property type="entry name" value="Oxidoreductase, molybdopterin-binding domain"/>
    <property type="match status" value="1"/>
</dbReference>
<dbReference type="SUPFAM" id="SSF81296">
    <property type="entry name" value="E set domains"/>
    <property type="match status" value="1"/>
</dbReference>
<dbReference type="InterPro" id="IPR036374">
    <property type="entry name" value="OxRdtase_Mopterin-bd_sf"/>
</dbReference>
<evidence type="ECO:0000256" key="2">
    <source>
        <dbReference type="ARBA" id="ARBA00022505"/>
    </source>
</evidence>
<dbReference type="InterPro" id="IPR000572">
    <property type="entry name" value="OxRdtase_Mopterin-bd_dom"/>
</dbReference>